<keyword evidence="5 7" id="KW-1133">Transmembrane helix</keyword>
<dbReference type="PROSITE" id="PS50850">
    <property type="entry name" value="MFS"/>
    <property type="match status" value="1"/>
</dbReference>
<feature type="transmembrane region" description="Helical" evidence="7">
    <location>
        <begin position="91"/>
        <end position="110"/>
    </location>
</feature>
<feature type="transmembrane region" description="Helical" evidence="7">
    <location>
        <begin position="158"/>
        <end position="178"/>
    </location>
</feature>
<dbReference type="InterPro" id="IPR036259">
    <property type="entry name" value="MFS_trans_sf"/>
</dbReference>
<keyword evidence="2" id="KW-0813">Transport</keyword>
<name>A0ABU6J6X6_9BURK</name>
<feature type="transmembrane region" description="Helical" evidence="7">
    <location>
        <begin position="20"/>
        <end position="46"/>
    </location>
</feature>
<accession>A0ABU6J6X6</accession>
<evidence type="ECO:0000256" key="7">
    <source>
        <dbReference type="SAM" id="Phobius"/>
    </source>
</evidence>
<keyword evidence="10" id="KW-1185">Reference proteome</keyword>
<feature type="transmembrane region" description="Helical" evidence="7">
    <location>
        <begin position="525"/>
        <end position="543"/>
    </location>
</feature>
<dbReference type="InterPro" id="IPR005829">
    <property type="entry name" value="Sugar_transporter_CS"/>
</dbReference>
<feature type="transmembrane region" description="Helical" evidence="7">
    <location>
        <begin position="315"/>
        <end position="334"/>
    </location>
</feature>
<evidence type="ECO:0000256" key="3">
    <source>
        <dbReference type="ARBA" id="ARBA00022475"/>
    </source>
</evidence>
<dbReference type="PANTHER" id="PTHR43045">
    <property type="entry name" value="SHIKIMATE TRANSPORTER"/>
    <property type="match status" value="1"/>
</dbReference>
<dbReference type="RefSeq" id="WP_326506111.1">
    <property type="nucleotide sequence ID" value="NZ_JAWIIV010000006.1"/>
</dbReference>
<dbReference type="Gene3D" id="1.20.1250.20">
    <property type="entry name" value="MFS general substrate transporter like domains"/>
    <property type="match status" value="2"/>
</dbReference>
<dbReference type="Pfam" id="PF00083">
    <property type="entry name" value="Sugar_tr"/>
    <property type="match status" value="2"/>
</dbReference>
<dbReference type="PANTHER" id="PTHR43045:SF7">
    <property type="entry name" value="MAJOR FACILITATOR SUPERFAMILY TRANSPORTER"/>
    <property type="match status" value="1"/>
</dbReference>
<keyword evidence="4 7" id="KW-0812">Transmembrane</keyword>
<comment type="caution">
    <text evidence="9">The sequence shown here is derived from an EMBL/GenBank/DDBJ whole genome shotgun (WGS) entry which is preliminary data.</text>
</comment>
<feature type="transmembrane region" description="Helical" evidence="7">
    <location>
        <begin position="456"/>
        <end position="480"/>
    </location>
</feature>
<feature type="transmembrane region" description="Helical" evidence="7">
    <location>
        <begin position="247"/>
        <end position="265"/>
    </location>
</feature>
<organism evidence="9 10">
    <name type="scientific">Noviherbaspirillum album</name>
    <dbReference type="NCBI Taxonomy" id="3080276"/>
    <lineage>
        <taxon>Bacteria</taxon>
        <taxon>Pseudomonadati</taxon>
        <taxon>Pseudomonadota</taxon>
        <taxon>Betaproteobacteria</taxon>
        <taxon>Burkholderiales</taxon>
        <taxon>Oxalobacteraceae</taxon>
        <taxon>Noviherbaspirillum</taxon>
    </lineage>
</organism>
<sequence>MATVQTTTAPRGMTAEERKVIFASSLGTVFEWYDFYLYGSLAAIIAKQFFAGTDPNTAFIFALLAFAAGFIVRPFGALVFGRLGDMIGRKYTFLVTILIMGISTFIVGLLPNYASIGIAAPIILITLRILQGLALGGEYGGAATYVAEHAPHGRRGAYTAWIQTTATLGLFLSLMVILGTRTAVGEAAFADWGWRVPFLLSVFLLAISVWIRLAMNESPAFAKMKAEGKTSKAPLTESFGQWKNLKIVILALIGLTAGQAVVWYTGQFYALFFLTQTLKVDGATANLLIAASLVIGTPFFIIFGTLSDKIGRKPIILGGCLIAAVTYFPIFNALTHYANPALENAIKNAPVVVTADPANCQFQFNPTGTKKFTSSCDIVKAKLAAASVNYSNEAAPAGTVATVKIGDKVIQSYDANGLSKDEAAAKEKAFSKELADAIKAAGYPTKADPAQMNKGMVLLLLVILVLYVTMVYGPIAAMLVEMFPTRIRYTSMSLPYHIGNGWFGGLLPTTAFALVAYKGDIYYGLWYPIIIALITFVIGMLFVKETKDDDIYAAD</sequence>
<dbReference type="InterPro" id="IPR005828">
    <property type="entry name" value="MFS_sugar_transport-like"/>
</dbReference>
<evidence type="ECO:0000256" key="6">
    <source>
        <dbReference type="ARBA" id="ARBA00023136"/>
    </source>
</evidence>
<dbReference type="EMBL" id="JAWIIV010000006">
    <property type="protein sequence ID" value="MEC4719394.1"/>
    <property type="molecule type" value="Genomic_DNA"/>
</dbReference>
<reference evidence="9 10" key="1">
    <citation type="submission" date="2023-10" db="EMBL/GenBank/DDBJ databases">
        <title>Noviherbaspirillum sp. CPCC 100848 genome assembly.</title>
        <authorList>
            <person name="Li X.Y."/>
            <person name="Fang X.M."/>
        </authorList>
    </citation>
    <scope>NUCLEOTIDE SEQUENCE [LARGE SCALE GENOMIC DNA]</scope>
    <source>
        <strain evidence="9 10">CPCC 100848</strain>
    </source>
</reference>
<keyword evidence="6 7" id="KW-0472">Membrane</keyword>
<evidence type="ECO:0000256" key="2">
    <source>
        <dbReference type="ARBA" id="ARBA00022448"/>
    </source>
</evidence>
<dbReference type="Proteomes" id="UP001352263">
    <property type="component" value="Unassembled WGS sequence"/>
</dbReference>
<evidence type="ECO:0000256" key="1">
    <source>
        <dbReference type="ARBA" id="ARBA00004651"/>
    </source>
</evidence>
<dbReference type="SUPFAM" id="SSF103473">
    <property type="entry name" value="MFS general substrate transporter"/>
    <property type="match status" value="1"/>
</dbReference>
<feature type="transmembrane region" description="Helical" evidence="7">
    <location>
        <begin position="285"/>
        <end position="303"/>
    </location>
</feature>
<evidence type="ECO:0000313" key="9">
    <source>
        <dbReference type="EMBL" id="MEC4719394.1"/>
    </source>
</evidence>
<dbReference type="CDD" id="cd17369">
    <property type="entry name" value="MFS_ShiA_like"/>
    <property type="match status" value="1"/>
</dbReference>
<protein>
    <submittedName>
        <fullName evidence="9">MFS transporter</fullName>
    </submittedName>
</protein>
<dbReference type="PROSITE" id="PS00217">
    <property type="entry name" value="SUGAR_TRANSPORT_2"/>
    <property type="match status" value="1"/>
</dbReference>
<proteinExistence type="predicted"/>
<comment type="subcellular location">
    <subcellularLocation>
        <location evidence="1">Cell membrane</location>
        <topology evidence="1">Multi-pass membrane protein</topology>
    </subcellularLocation>
</comment>
<keyword evidence="3" id="KW-1003">Cell membrane</keyword>
<feature type="transmembrane region" description="Helical" evidence="7">
    <location>
        <begin position="58"/>
        <end position="79"/>
    </location>
</feature>
<evidence type="ECO:0000256" key="4">
    <source>
        <dbReference type="ARBA" id="ARBA00022692"/>
    </source>
</evidence>
<evidence type="ECO:0000259" key="8">
    <source>
        <dbReference type="PROSITE" id="PS50850"/>
    </source>
</evidence>
<evidence type="ECO:0000256" key="5">
    <source>
        <dbReference type="ARBA" id="ARBA00022989"/>
    </source>
</evidence>
<feature type="transmembrane region" description="Helical" evidence="7">
    <location>
        <begin position="198"/>
        <end position="215"/>
    </location>
</feature>
<feature type="domain" description="Major facilitator superfamily (MFS) profile" evidence="8">
    <location>
        <begin position="20"/>
        <end position="547"/>
    </location>
</feature>
<feature type="transmembrane region" description="Helical" evidence="7">
    <location>
        <begin position="501"/>
        <end position="519"/>
    </location>
</feature>
<dbReference type="InterPro" id="IPR020846">
    <property type="entry name" value="MFS_dom"/>
</dbReference>
<gene>
    <name evidence="9" type="ORF">RY831_09550</name>
</gene>
<evidence type="ECO:0000313" key="10">
    <source>
        <dbReference type="Proteomes" id="UP001352263"/>
    </source>
</evidence>